<dbReference type="Gene3D" id="1.10.4080.10">
    <property type="entry name" value="ADP-ribosylation/Crystallin J1"/>
    <property type="match status" value="1"/>
</dbReference>
<dbReference type="InterPro" id="IPR005502">
    <property type="entry name" value="Ribosyl_crysJ1"/>
</dbReference>
<dbReference type="SUPFAM" id="SSF101478">
    <property type="entry name" value="ADP-ribosylglycohydrolase"/>
    <property type="match status" value="1"/>
</dbReference>
<dbReference type="Proteomes" id="UP001055712">
    <property type="component" value="Unassembled WGS sequence"/>
</dbReference>
<accession>A0A9D4TTK1</accession>
<proteinExistence type="predicted"/>
<gene>
    <name evidence="1" type="ORF">D9Q98_003686</name>
</gene>
<dbReference type="PANTHER" id="PTHR16222:SF34">
    <property type="entry name" value="ADP-RIBOSYLGLYCOHYDROLASE"/>
    <property type="match status" value="1"/>
</dbReference>
<dbReference type="InterPro" id="IPR050792">
    <property type="entry name" value="ADP-ribosylglycohydrolase"/>
</dbReference>
<dbReference type="EMBL" id="SIDB01000004">
    <property type="protein sequence ID" value="KAI3433884.1"/>
    <property type="molecule type" value="Genomic_DNA"/>
</dbReference>
<name>A0A9D4TTK1_CHLVU</name>
<comment type="caution">
    <text evidence="1">The sequence shown here is derived from an EMBL/GenBank/DDBJ whole genome shotgun (WGS) entry which is preliminary data.</text>
</comment>
<dbReference type="InterPro" id="IPR036705">
    <property type="entry name" value="Ribosyl_crysJ1_sf"/>
</dbReference>
<evidence type="ECO:0000313" key="2">
    <source>
        <dbReference type="Proteomes" id="UP001055712"/>
    </source>
</evidence>
<reference evidence="1" key="2">
    <citation type="submission" date="2020-11" db="EMBL/GenBank/DDBJ databases">
        <authorList>
            <person name="Cecchin M."/>
            <person name="Marcolungo L."/>
            <person name="Rossato M."/>
            <person name="Girolomoni L."/>
            <person name="Cosentino E."/>
            <person name="Cuine S."/>
            <person name="Li-Beisson Y."/>
            <person name="Delledonne M."/>
            <person name="Ballottari M."/>
        </authorList>
    </citation>
    <scope>NUCLEOTIDE SEQUENCE</scope>
    <source>
        <strain evidence="1">211/11P</strain>
        <tissue evidence="1">Whole cell</tissue>
    </source>
</reference>
<keyword evidence="2" id="KW-1185">Reference proteome</keyword>
<reference evidence="1" key="1">
    <citation type="journal article" date="2019" name="Plant J.">
        <title>Chlorella vulgaris genome assembly and annotation reveals the molecular basis for metabolic acclimation to high light conditions.</title>
        <authorList>
            <person name="Cecchin M."/>
            <person name="Marcolungo L."/>
            <person name="Rossato M."/>
            <person name="Girolomoni L."/>
            <person name="Cosentino E."/>
            <person name="Cuine S."/>
            <person name="Li-Beisson Y."/>
            <person name="Delledonne M."/>
            <person name="Ballottari M."/>
        </authorList>
    </citation>
    <scope>NUCLEOTIDE SEQUENCE</scope>
    <source>
        <strain evidence="1">211/11P</strain>
    </source>
</reference>
<sequence length="365" mass="39125">MAPLTALSPAMLADRVRGALWGIYIADALSMPVHWYYDVRTLQRDFGRITGYVAPKERHPGSIMSVSNTGGHGRGSQGGRIVGDVINHGKHERWGKPNVHYHEGMQAGENTLNALCARVVTRGMAIRGGYSQEGFLQDYVKFMTTPGSHNDTYAESYHRDFFRNWAAGVPPEQCTKGTEGHNTASIGGFVTLPPVILGAMRDGLEAAQAAAVRHLALTHESQALAANAKVYSKLLVEVTQGRDLREAVCSAAKDIGMDLSSVLRYGYSDVDVVHRVYGSACYITDSFPSVLYLAYQHADSFEDGVLANTNVGGENCHRGSALGAILGAAHGASGIPRPLIEGLHDSQGIGGEIEAFVSALFPQAT</sequence>
<evidence type="ECO:0008006" key="3">
    <source>
        <dbReference type="Google" id="ProtNLM"/>
    </source>
</evidence>
<dbReference type="Pfam" id="PF03747">
    <property type="entry name" value="ADP_ribosyl_GH"/>
    <property type="match status" value="1"/>
</dbReference>
<dbReference type="PANTHER" id="PTHR16222">
    <property type="entry name" value="ADP-RIBOSYLGLYCOHYDROLASE"/>
    <property type="match status" value="1"/>
</dbReference>
<dbReference type="OrthoDB" id="524326at2759"/>
<organism evidence="1 2">
    <name type="scientific">Chlorella vulgaris</name>
    <name type="common">Green alga</name>
    <dbReference type="NCBI Taxonomy" id="3077"/>
    <lineage>
        <taxon>Eukaryota</taxon>
        <taxon>Viridiplantae</taxon>
        <taxon>Chlorophyta</taxon>
        <taxon>core chlorophytes</taxon>
        <taxon>Trebouxiophyceae</taxon>
        <taxon>Chlorellales</taxon>
        <taxon>Chlorellaceae</taxon>
        <taxon>Chlorella clade</taxon>
        <taxon>Chlorella</taxon>
    </lineage>
</organism>
<evidence type="ECO:0000313" key="1">
    <source>
        <dbReference type="EMBL" id="KAI3433884.1"/>
    </source>
</evidence>
<protein>
    <recommendedName>
        <fullName evidence="3">ADP-ribosylglycohydrolase</fullName>
    </recommendedName>
</protein>
<dbReference type="AlphaFoldDB" id="A0A9D4TTK1"/>